<dbReference type="KEGG" id="spap:H3Z74_19365"/>
<organism evidence="1 2">
    <name type="scientific">Sphingomonas alpina</name>
    <dbReference type="NCBI Taxonomy" id="653931"/>
    <lineage>
        <taxon>Bacteria</taxon>
        <taxon>Pseudomonadati</taxon>
        <taxon>Pseudomonadota</taxon>
        <taxon>Alphaproteobacteria</taxon>
        <taxon>Sphingomonadales</taxon>
        <taxon>Sphingomonadaceae</taxon>
        <taxon>Sphingomonas</taxon>
    </lineage>
</organism>
<dbReference type="EMBL" id="CP061038">
    <property type="protein sequence ID" value="QNQ08852.1"/>
    <property type="molecule type" value="Genomic_DNA"/>
</dbReference>
<sequence length="74" mass="8124">MLNSDMFPESIMPERWLTGDLSEAETIRRLIAVGDSLVRVCDAIDQSVAGNYIAMALDILRADADLKAEIGRIS</sequence>
<evidence type="ECO:0000313" key="2">
    <source>
        <dbReference type="Proteomes" id="UP000516148"/>
    </source>
</evidence>
<proteinExistence type="predicted"/>
<protein>
    <submittedName>
        <fullName evidence="1">Uncharacterized protein</fullName>
    </submittedName>
</protein>
<name>A0A7H0LGP9_9SPHN</name>
<reference evidence="1 2" key="1">
    <citation type="submission" date="2020-09" db="EMBL/GenBank/DDBJ databases">
        <title>Sphingomonas sp., a new species isolated from pork steak.</title>
        <authorList>
            <person name="Heidler von Heilborn D."/>
        </authorList>
    </citation>
    <scope>NUCLEOTIDE SEQUENCE [LARGE SCALE GENOMIC DNA]</scope>
    <source>
        <strain evidence="2">S8-3T</strain>
    </source>
</reference>
<dbReference type="RefSeq" id="WP_187761179.1">
    <property type="nucleotide sequence ID" value="NZ_CP061038.1"/>
</dbReference>
<dbReference type="AlphaFoldDB" id="A0A7H0LGP9"/>
<gene>
    <name evidence="1" type="ORF">H3Z74_19365</name>
</gene>
<evidence type="ECO:0000313" key="1">
    <source>
        <dbReference type="EMBL" id="QNQ08852.1"/>
    </source>
</evidence>
<keyword evidence="2" id="KW-1185">Reference proteome</keyword>
<accession>A0A7H0LGP9</accession>
<dbReference type="Proteomes" id="UP000516148">
    <property type="component" value="Chromosome"/>
</dbReference>